<name>A0ABU6G2Q7_9BACL</name>
<dbReference type="RefSeq" id="WP_326072244.1">
    <property type="nucleotide sequence ID" value="NZ_JARLKY010000026.1"/>
</dbReference>
<sequence>MKIVITGATGFLGSHLVKHMLELGYEVIALKRSFSDSSRLLSVLEHIQTYDIDHTPLKKIFQGNQVTVVIHAATNYGKGNSSYSEIMEANVMFPLQTLEALAVTGQPTTFINTDTFFNNAKFKNYNYLNAYSLSKRYFVELAEKYILGMNDTQFINVKLEHLYGPFDDNSKFVMSILNKLINNEPTIKLTPGDQQRDFIYVDDAVKAYSCIIEHRSRLDRISSYELGTGEAATIRYFIDLAKKVTNSNSQLSFGALQHRDNEIFYSVADCSALHNLGWKSTVVLREGIEKVVSSMRGGRA</sequence>
<dbReference type="PANTHER" id="PTHR43245:SF13">
    <property type="entry name" value="UDP-D-APIOSE_UDP-D-XYLOSE SYNTHASE 2"/>
    <property type="match status" value="1"/>
</dbReference>
<protein>
    <submittedName>
        <fullName evidence="2">NAD-dependent epimerase/dehydratase family protein</fullName>
    </submittedName>
</protein>
<dbReference type="InterPro" id="IPR001509">
    <property type="entry name" value="Epimerase_deHydtase"/>
</dbReference>
<dbReference type="Gene3D" id="3.40.50.720">
    <property type="entry name" value="NAD(P)-binding Rossmann-like Domain"/>
    <property type="match status" value="1"/>
</dbReference>
<dbReference type="SUPFAM" id="SSF51735">
    <property type="entry name" value="NAD(P)-binding Rossmann-fold domains"/>
    <property type="match status" value="1"/>
</dbReference>
<dbReference type="InterPro" id="IPR050177">
    <property type="entry name" value="Lipid_A_modif_metabolic_enz"/>
</dbReference>
<accession>A0ABU6G2Q7</accession>
<dbReference type="EMBL" id="JARLKY010000026">
    <property type="protein sequence ID" value="MEC0227954.1"/>
    <property type="molecule type" value="Genomic_DNA"/>
</dbReference>
<dbReference type="Proteomes" id="UP001338137">
    <property type="component" value="Unassembled WGS sequence"/>
</dbReference>
<dbReference type="Pfam" id="PF01370">
    <property type="entry name" value="Epimerase"/>
    <property type="match status" value="1"/>
</dbReference>
<evidence type="ECO:0000313" key="2">
    <source>
        <dbReference type="EMBL" id="MEC0227954.1"/>
    </source>
</evidence>
<organism evidence="2 3">
    <name type="scientific">Paenibacillus alba</name>
    <dbReference type="NCBI Taxonomy" id="1197127"/>
    <lineage>
        <taxon>Bacteria</taxon>
        <taxon>Bacillati</taxon>
        <taxon>Bacillota</taxon>
        <taxon>Bacilli</taxon>
        <taxon>Bacillales</taxon>
        <taxon>Paenibacillaceae</taxon>
        <taxon>Paenibacillus</taxon>
    </lineage>
</organism>
<feature type="domain" description="NAD-dependent epimerase/dehydratase" evidence="1">
    <location>
        <begin position="3"/>
        <end position="224"/>
    </location>
</feature>
<keyword evidence="3" id="KW-1185">Reference proteome</keyword>
<proteinExistence type="predicted"/>
<evidence type="ECO:0000313" key="3">
    <source>
        <dbReference type="Proteomes" id="UP001338137"/>
    </source>
</evidence>
<dbReference type="PANTHER" id="PTHR43245">
    <property type="entry name" value="BIFUNCTIONAL POLYMYXIN RESISTANCE PROTEIN ARNA"/>
    <property type="match status" value="1"/>
</dbReference>
<reference evidence="2 3" key="1">
    <citation type="submission" date="2023-03" db="EMBL/GenBank/DDBJ databases">
        <title>Bacillus Genome Sequencing.</title>
        <authorList>
            <person name="Dunlap C."/>
        </authorList>
    </citation>
    <scope>NUCLEOTIDE SEQUENCE [LARGE SCALE GENOMIC DNA]</scope>
    <source>
        <strain evidence="2 3">BD-533</strain>
    </source>
</reference>
<dbReference type="InterPro" id="IPR036291">
    <property type="entry name" value="NAD(P)-bd_dom_sf"/>
</dbReference>
<comment type="caution">
    <text evidence="2">The sequence shown here is derived from an EMBL/GenBank/DDBJ whole genome shotgun (WGS) entry which is preliminary data.</text>
</comment>
<evidence type="ECO:0000259" key="1">
    <source>
        <dbReference type="Pfam" id="PF01370"/>
    </source>
</evidence>
<gene>
    <name evidence="2" type="ORF">P4I72_12530</name>
</gene>